<dbReference type="OrthoDB" id="10261753at2759"/>
<dbReference type="Gene3D" id="1.25.40.540">
    <property type="entry name" value="TAP42-like family"/>
    <property type="match status" value="1"/>
</dbReference>
<organism evidence="2 3">
    <name type="scientific">Kwoniella heveanensis BCC8398</name>
    <dbReference type="NCBI Taxonomy" id="1296120"/>
    <lineage>
        <taxon>Eukaryota</taxon>
        <taxon>Fungi</taxon>
        <taxon>Dikarya</taxon>
        <taxon>Basidiomycota</taxon>
        <taxon>Agaricomycotina</taxon>
        <taxon>Tremellomycetes</taxon>
        <taxon>Tremellales</taxon>
        <taxon>Cryptococcaceae</taxon>
        <taxon>Kwoniella</taxon>
    </lineage>
</organism>
<dbReference type="AlphaFoldDB" id="A0A1B9H2V5"/>
<dbReference type="InterPro" id="IPR038511">
    <property type="entry name" value="TAP42/TAP46-like_sf"/>
</dbReference>
<feature type="compositionally biased region" description="Polar residues" evidence="1">
    <location>
        <begin position="161"/>
        <end position="173"/>
    </location>
</feature>
<evidence type="ECO:0008006" key="4">
    <source>
        <dbReference type="Google" id="ProtNLM"/>
    </source>
</evidence>
<reference evidence="3" key="2">
    <citation type="submission" date="2013-12" db="EMBL/GenBank/DDBJ databases">
        <title>Evolution of pathogenesis and genome organization in the Tremellales.</title>
        <authorList>
            <person name="Cuomo C."/>
            <person name="Litvintseva A."/>
            <person name="Heitman J."/>
            <person name="Chen Y."/>
            <person name="Sun S."/>
            <person name="Springer D."/>
            <person name="Dromer F."/>
            <person name="Young S."/>
            <person name="Zeng Q."/>
            <person name="Chapman S."/>
            <person name="Gujja S."/>
            <person name="Saif S."/>
            <person name="Birren B."/>
        </authorList>
    </citation>
    <scope>NUCLEOTIDE SEQUENCE [LARGE SCALE GENOMIC DNA]</scope>
    <source>
        <strain evidence="3">BCC8398</strain>
    </source>
</reference>
<dbReference type="InterPro" id="IPR007304">
    <property type="entry name" value="TAP46-like"/>
</dbReference>
<dbReference type="Proteomes" id="UP000092666">
    <property type="component" value="Unassembled WGS sequence"/>
</dbReference>
<evidence type="ECO:0000256" key="1">
    <source>
        <dbReference type="SAM" id="MobiDB-lite"/>
    </source>
</evidence>
<proteinExistence type="predicted"/>
<reference evidence="2 3" key="1">
    <citation type="submission" date="2013-07" db="EMBL/GenBank/DDBJ databases">
        <title>The Genome Sequence of Cryptococcus heveanensis BCC8398.</title>
        <authorList>
            <consortium name="The Broad Institute Genome Sequencing Platform"/>
            <person name="Cuomo C."/>
            <person name="Litvintseva A."/>
            <person name="Chen Y."/>
            <person name="Heitman J."/>
            <person name="Sun S."/>
            <person name="Springer D."/>
            <person name="Dromer F."/>
            <person name="Young S.K."/>
            <person name="Zeng Q."/>
            <person name="Gargeya S."/>
            <person name="Fitzgerald M."/>
            <person name="Abouelleil A."/>
            <person name="Alvarado L."/>
            <person name="Berlin A.M."/>
            <person name="Chapman S.B."/>
            <person name="Dewar J."/>
            <person name="Goldberg J."/>
            <person name="Griggs A."/>
            <person name="Gujja S."/>
            <person name="Hansen M."/>
            <person name="Howarth C."/>
            <person name="Imamovic A."/>
            <person name="Larimer J."/>
            <person name="McCowan C."/>
            <person name="Murphy C."/>
            <person name="Pearson M."/>
            <person name="Priest M."/>
            <person name="Roberts A."/>
            <person name="Saif S."/>
            <person name="Shea T."/>
            <person name="Sykes S."/>
            <person name="Wortman J."/>
            <person name="Nusbaum C."/>
            <person name="Birren B."/>
        </authorList>
    </citation>
    <scope>NUCLEOTIDE SEQUENCE [LARGE SCALE GENOMIC DNA]</scope>
    <source>
        <strain evidence="2 3">BCC8398</strain>
    </source>
</reference>
<feature type="compositionally biased region" description="Basic and acidic residues" evidence="1">
    <location>
        <begin position="377"/>
        <end position="393"/>
    </location>
</feature>
<accession>A0A1B9H2V5</accession>
<evidence type="ECO:0000313" key="3">
    <source>
        <dbReference type="Proteomes" id="UP000092666"/>
    </source>
</evidence>
<feature type="region of interest" description="Disordered" evidence="1">
    <location>
        <begin position="186"/>
        <end position="205"/>
    </location>
</feature>
<dbReference type="STRING" id="1296120.A0A1B9H2V5"/>
<feature type="region of interest" description="Disordered" evidence="1">
    <location>
        <begin position="245"/>
        <end position="276"/>
    </location>
</feature>
<dbReference type="GO" id="GO:0009966">
    <property type="term" value="P:regulation of signal transduction"/>
    <property type="evidence" value="ECO:0007669"/>
    <property type="project" value="InterPro"/>
</dbReference>
<dbReference type="GO" id="GO:0005829">
    <property type="term" value="C:cytosol"/>
    <property type="evidence" value="ECO:0007669"/>
    <property type="project" value="TreeGrafter"/>
</dbReference>
<feature type="compositionally biased region" description="Basic and acidic residues" evidence="1">
    <location>
        <begin position="139"/>
        <end position="160"/>
    </location>
</feature>
<gene>
    <name evidence="2" type="ORF">I316_00728</name>
</gene>
<feature type="compositionally biased region" description="Polar residues" evidence="1">
    <location>
        <begin position="186"/>
        <end position="203"/>
    </location>
</feature>
<dbReference type="GO" id="GO:0035303">
    <property type="term" value="P:regulation of dephosphorylation"/>
    <property type="evidence" value="ECO:0007669"/>
    <property type="project" value="TreeGrafter"/>
</dbReference>
<dbReference type="Pfam" id="PF04177">
    <property type="entry name" value="TAP42"/>
    <property type="match status" value="1"/>
</dbReference>
<dbReference type="PANTHER" id="PTHR10933">
    <property type="entry name" value="IMMUNOGLOBULIN-BINDING PROTEIN 1"/>
    <property type="match status" value="1"/>
</dbReference>
<feature type="region of interest" description="Disordered" evidence="1">
    <location>
        <begin position="377"/>
        <end position="402"/>
    </location>
</feature>
<keyword evidence="3" id="KW-1185">Reference proteome</keyword>
<evidence type="ECO:0000313" key="2">
    <source>
        <dbReference type="EMBL" id="OCF37601.1"/>
    </source>
</evidence>
<dbReference type="PANTHER" id="PTHR10933:SF9">
    <property type="entry name" value="IMMUNOGLOBULIN-BINDING PROTEIN 1"/>
    <property type="match status" value="1"/>
</dbReference>
<feature type="compositionally biased region" description="Low complexity" evidence="1">
    <location>
        <begin position="125"/>
        <end position="135"/>
    </location>
</feature>
<name>A0A1B9H2V5_9TREE</name>
<protein>
    <recommendedName>
        <fullName evidence="4">Type 2A phosphatase-associated protein 42</fullName>
    </recommendedName>
</protein>
<dbReference type="GO" id="GO:0051721">
    <property type="term" value="F:protein phosphatase 2A binding"/>
    <property type="evidence" value="ECO:0007669"/>
    <property type="project" value="TreeGrafter"/>
</dbReference>
<feature type="region of interest" description="Disordered" evidence="1">
    <location>
        <begin position="124"/>
        <end position="173"/>
    </location>
</feature>
<sequence>MATNLPLPLFFAQTLNSLAPIFDDTLSLSSSEAQSTLTSALDSLYLIQRMINSLGVFSENEGVDEISERELVFMSVRWVIGATEEKGGLGGRDDRVSTLRRAEAAYNSFLELITSYGVLSPEEQAGSSAAASGSAPRDPAQKREAKIRQYKREKELREKISSSTRDQPEPSSSPIAFLLSLLPQTPSRPAVTSTSSGYTSVNPEESPEISRSAILLVLRLLHTLTLSALSSIAMELDLLASAPASISPIPEPASDSRQSSRGAEDEEDNSWRLDRRPGAYRPRELVSGGGRVLRPFTILPSTQALSDRERLKGEVFRQSWRLPTMTIDEYLEEEQRRGNIITGGGQASYDAPTESELLELAAEDDGTVLGYEKAEQKRLKDEKWAQYTDENKKGAGNTMNKG</sequence>
<dbReference type="EMBL" id="KV700122">
    <property type="protein sequence ID" value="OCF37601.1"/>
    <property type="molecule type" value="Genomic_DNA"/>
</dbReference>